<dbReference type="InterPro" id="IPR022025">
    <property type="entry name" value="Amidoligase_2"/>
</dbReference>
<feature type="compositionally biased region" description="Low complexity" evidence="1">
    <location>
        <begin position="491"/>
        <end position="514"/>
    </location>
</feature>
<keyword evidence="3" id="KW-1185">Reference proteome</keyword>
<evidence type="ECO:0000313" key="3">
    <source>
        <dbReference type="Proteomes" id="UP001278766"/>
    </source>
</evidence>
<comment type="caution">
    <text evidence="2">The sequence shown here is derived from an EMBL/GenBank/DDBJ whole genome shotgun (WGS) entry which is preliminary data.</text>
</comment>
<dbReference type="RefSeq" id="XP_062654179.1">
    <property type="nucleotide sequence ID" value="XM_062807187.1"/>
</dbReference>
<protein>
    <submittedName>
        <fullName evidence="2">Uncharacterized protein</fullName>
    </submittedName>
</protein>
<reference evidence="2" key="2">
    <citation type="submission" date="2023-06" db="EMBL/GenBank/DDBJ databases">
        <authorList>
            <consortium name="Lawrence Berkeley National Laboratory"/>
            <person name="Haridas S."/>
            <person name="Hensen N."/>
            <person name="Bonometti L."/>
            <person name="Westerberg I."/>
            <person name="Brannstrom I.O."/>
            <person name="Guillou S."/>
            <person name="Cros-Aarteil S."/>
            <person name="Calhoun S."/>
            <person name="Kuo A."/>
            <person name="Mondo S."/>
            <person name="Pangilinan J."/>
            <person name="Riley R."/>
            <person name="Labutti K."/>
            <person name="Andreopoulos B."/>
            <person name="Lipzen A."/>
            <person name="Chen C."/>
            <person name="Yanf M."/>
            <person name="Daum C."/>
            <person name="Ng V."/>
            <person name="Clum A."/>
            <person name="Steindorff A."/>
            <person name="Ohm R."/>
            <person name="Martin F."/>
            <person name="Silar P."/>
            <person name="Natvig D."/>
            <person name="Lalanne C."/>
            <person name="Gautier V."/>
            <person name="Ament-Velasquez S.L."/>
            <person name="Kruys A."/>
            <person name="Hutchinson M.I."/>
            <person name="Powell A.J."/>
            <person name="Barry K."/>
            <person name="Miller A.N."/>
            <person name="Grigoriev I.V."/>
            <person name="Debuchy R."/>
            <person name="Gladieux P."/>
            <person name="Thoren M.H."/>
            <person name="Johannesson H."/>
        </authorList>
    </citation>
    <scope>NUCLEOTIDE SEQUENCE</scope>
    <source>
        <strain evidence="2">CBS 168.71</strain>
    </source>
</reference>
<feature type="compositionally biased region" description="Low complexity" evidence="1">
    <location>
        <begin position="399"/>
        <end position="412"/>
    </location>
</feature>
<dbReference type="Pfam" id="PF12224">
    <property type="entry name" value="Amidoligase_2"/>
    <property type="match status" value="1"/>
</dbReference>
<proteinExistence type="predicted"/>
<feature type="compositionally biased region" description="Gly residues" evidence="1">
    <location>
        <begin position="466"/>
        <end position="490"/>
    </location>
</feature>
<dbReference type="EMBL" id="JAUEPN010000012">
    <property type="protein sequence ID" value="KAK3290665.1"/>
    <property type="molecule type" value="Genomic_DNA"/>
</dbReference>
<feature type="region of interest" description="Disordered" evidence="1">
    <location>
        <begin position="374"/>
        <end position="526"/>
    </location>
</feature>
<feature type="compositionally biased region" description="Gly residues" evidence="1">
    <location>
        <begin position="515"/>
        <end position="525"/>
    </location>
</feature>
<evidence type="ECO:0000313" key="2">
    <source>
        <dbReference type="EMBL" id="KAK3290665.1"/>
    </source>
</evidence>
<feature type="compositionally biased region" description="Polar residues" evidence="1">
    <location>
        <begin position="381"/>
        <end position="398"/>
    </location>
</feature>
<name>A0AAE0H647_9PEZI</name>
<organism evidence="2 3">
    <name type="scientific">Chaetomium fimeti</name>
    <dbReference type="NCBI Taxonomy" id="1854472"/>
    <lineage>
        <taxon>Eukaryota</taxon>
        <taxon>Fungi</taxon>
        <taxon>Dikarya</taxon>
        <taxon>Ascomycota</taxon>
        <taxon>Pezizomycotina</taxon>
        <taxon>Sordariomycetes</taxon>
        <taxon>Sordariomycetidae</taxon>
        <taxon>Sordariales</taxon>
        <taxon>Chaetomiaceae</taxon>
        <taxon>Chaetomium</taxon>
    </lineage>
</organism>
<sequence length="570" mass="61746">MFLFCGRISSNTRNASRSPLFGVEIEVYVKIKPEFEAAVRERQRTNPSSLPEYWRDWDSDLPNDSGDIRAGAKQLQRVNKAINAIIENVLGPGNGWHCDGDDSLKEKRLRVPPEPRKWWGVEIVSPPMSASKQWQLEIEMVFEDIGKRFDFWTDTFCSCHVHVSPGPTKGTPYTLDQLVRVAKGAFFWESALEDLISNDRHHNEFCKPNYTIFATDEYHAVPERGWGPVFAKIEGAATTPGAEEEDFLIDMQGPWNRPTRYLSSSFWPTDQIGTVEFRRQAGTASAATTIHRILLALTLHISALRYDFDGASNRVDFPRGPELIKELAGCIKRLPETCHGSRFVNFLKWSLESYAGSRIYTEAQINLREEALRKGTPPPHQVSQISQAEQPPQDQGRQASSSSTPTRAPSARDTAPPSQRGEPSNAAPGRQGTAAPSTRASRDARDAAPQRGAGGQGPPRAPAPSGGRGGGGAAGGGARGAGGGRAGGGQQQQQQQQPSTSASAARSPPITTTGGRSGGGGGPPARGGTTLLLLLLLRLWAGARRNLRVGRLRGGGGRRVGVGGLRIPTR</sequence>
<accession>A0AAE0H647</accession>
<dbReference type="Proteomes" id="UP001278766">
    <property type="component" value="Unassembled WGS sequence"/>
</dbReference>
<evidence type="ECO:0000256" key="1">
    <source>
        <dbReference type="SAM" id="MobiDB-lite"/>
    </source>
</evidence>
<dbReference type="GeneID" id="87844135"/>
<dbReference type="AlphaFoldDB" id="A0AAE0H647"/>
<gene>
    <name evidence="2" type="ORF">B0H64DRAFT_451984</name>
</gene>
<reference evidence="2" key="1">
    <citation type="journal article" date="2023" name="Mol. Phylogenet. Evol.">
        <title>Genome-scale phylogeny and comparative genomics of the fungal order Sordariales.</title>
        <authorList>
            <person name="Hensen N."/>
            <person name="Bonometti L."/>
            <person name="Westerberg I."/>
            <person name="Brannstrom I.O."/>
            <person name="Guillou S."/>
            <person name="Cros-Aarteil S."/>
            <person name="Calhoun S."/>
            <person name="Haridas S."/>
            <person name="Kuo A."/>
            <person name="Mondo S."/>
            <person name="Pangilinan J."/>
            <person name="Riley R."/>
            <person name="LaButti K."/>
            <person name="Andreopoulos B."/>
            <person name="Lipzen A."/>
            <person name="Chen C."/>
            <person name="Yan M."/>
            <person name="Daum C."/>
            <person name="Ng V."/>
            <person name="Clum A."/>
            <person name="Steindorff A."/>
            <person name="Ohm R.A."/>
            <person name="Martin F."/>
            <person name="Silar P."/>
            <person name="Natvig D.O."/>
            <person name="Lalanne C."/>
            <person name="Gautier V."/>
            <person name="Ament-Velasquez S.L."/>
            <person name="Kruys A."/>
            <person name="Hutchinson M.I."/>
            <person name="Powell A.J."/>
            <person name="Barry K."/>
            <person name="Miller A.N."/>
            <person name="Grigoriev I.V."/>
            <person name="Debuchy R."/>
            <person name="Gladieux P."/>
            <person name="Hiltunen Thoren M."/>
            <person name="Johannesson H."/>
        </authorList>
    </citation>
    <scope>NUCLEOTIDE SEQUENCE</scope>
    <source>
        <strain evidence="2">CBS 168.71</strain>
    </source>
</reference>